<comment type="caution">
    <text evidence="7">The sequence shown here is derived from an EMBL/GenBank/DDBJ whole genome shotgun (WGS) entry which is preliminary data.</text>
</comment>
<sequence>MSAIDVREIEAFLAVADELHFGRAAHRLHMTPSNVSQRIRALEQRVGAPVFDRTSRWVRLTPIGQRLLDDWRPAFHQLTRGLDTARHVAGAVASNVRAGYTITLPGYIREGLSSAFEVATPGSRLVWLQDRMYDMYMWNHGSGHELDVALLWLPPGARRLGNLFLTTGPALYKAQAALVVPPGHPFEGRTSVDAEELADQPIIDHRSMMGIGTSWVPALTPAGRPIERVEQTTKHLESFIDTAIDQQLIHLTHATIADTPAWDLLRDRAELIHVEGLQPFTLHTFWPAIASSRLAAEFSILCARTGRRAGWLDVDHTAIM</sequence>
<dbReference type="PANTHER" id="PTHR30346">
    <property type="entry name" value="TRANSCRIPTIONAL DUAL REGULATOR HCAR-RELATED"/>
    <property type="match status" value="1"/>
</dbReference>
<evidence type="ECO:0000256" key="1">
    <source>
        <dbReference type="ARBA" id="ARBA00009437"/>
    </source>
</evidence>
<dbReference type="Pfam" id="PF03466">
    <property type="entry name" value="LysR_substrate"/>
    <property type="match status" value="1"/>
</dbReference>
<dbReference type="PANTHER" id="PTHR30346:SF0">
    <property type="entry name" value="HCA OPERON TRANSCRIPTIONAL ACTIVATOR HCAR"/>
    <property type="match status" value="1"/>
</dbReference>
<keyword evidence="2" id="KW-0805">Transcription regulation</keyword>
<evidence type="ECO:0000259" key="6">
    <source>
        <dbReference type="PROSITE" id="PS50931"/>
    </source>
</evidence>
<evidence type="ECO:0000313" key="7">
    <source>
        <dbReference type="EMBL" id="MBU3060078.1"/>
    </source>
</evidence>
<evidence type="ECO:0000256" key="2">
    <source>
        <dbReference type="ARBA" id="ARBA00023015"/>
    </source>
</evidence>
<dbReference type="SUPFAM" id="SSF46785">
    <property type="entry name" value="Winged helix' DNA-binding domain"/>
    <property type="match status" value="1"/>
</dbReference>
<dbReference type="Gene3D" id="3.40.190.10">
    <property type="entry name" value="Periplasmic binding protein-like II"/>
    <property type="match status" value="2"/>
</dbReference>
<keyword evidence="8" id="KW-1185">Reference proteome</keyword>
<dbReference type="EMBL" id="JAHKNI010000001">
    <property type="protein sequence ID" value="MBU3060078.1"/>
    <property type="molecule type" value="Genomic_DNA"/>
</dbReference>
<gene>
    <name evidence="7" type="ORF">KO481_00855</name>
</gene>
<dbReference type="InterPro" id="IPR000847">
    <property type="entry name" value="LysR_HTH_N"/>
</dbReference>
<dbReference type="SUPFAM" id="SSF53850">
    <property type="entry name" value="Periplasmic binding protein-like II"/>
    <property type="match status" value="1"/>
</dbReference>
<feature type="domain" description="HTH lysR-type" evidence="6">
    <location>
        <begin position="4"/>
        <end position="61"/>
    </location>
</feature>
<dbReference type="Gene3D" id="1.10.10.10">
    <property type="entry name" value="Winged helix-like DNA-binding domain superfamily/Winged helix DNA-binding domain"/>
    <property type="match status" value="1"/>
</dbReference>
<keyword evidence="4" id="KW-0010">Activator</keyword>
<dbReference type="Proteomes" id="UP000733379">
    <property type="component" value="Unassembled WGS sequence"/>
</dbReference>
<comment type="similarity">
    <text evidence="1">Belongs to the LysR transcriptional regulatory family.</text>
</comment>
<keyword evidence="3" id="KW-0238">DNA-binding</keyword>
<dbReference type="PROSITE" id="PS50931">
    <property type="entry name" value="HTH_LYSR"/>
    <property type="match status" value="1"/>
</dbReference>
<evidence type="ECO:0000256" key="3">
    <source>
        <dbReference type="ARBA" id="ARBA00023125"/>
    </source>
</evidence>
<protein>
    <submittedName>
        <fullName evidence="7">LysR family transcriptional regulator</fullName>
    </submittedName>
</protein>
<dbReference type="InterPro" id="IPR005119">
    <property type="entry name" value="LysR_subst-bd"/>
</dbReference>
<dbReference type="InterPro" id="IPR036388">
    <property type="entry name" value="WH-like_DNA-bd_sf"/>
</dbReference>
<proteinExistence type="inferred from homology"/>
<organism evidence="7 8">
    <name type="scientific">Nocardia albiluteola</name>
    <dbReference type="NCBI Taxonomy" id="2842303"/>
    <lineage>
        <taxon>Bacteria</taxon>
        <taxon>Bacillati</taxon>
        <taxon>Actinomycetota</taxon>
        <taxon>Actinomycetes</taxon>
        <taxon>Mycobacteriales</taxon>
        <taxon>Nocardiaceae</taxon>
        <taxon>Nocardia</taxon>
    </lineage>
</organism>
<reference evidence="7 8" key="1">
    <citation type="submission" date="2021-06" db="EMBL/GenBank/DDBJ databases">
        <title>Actinomycetes sequencing.</title>
        <authorList>
            <person name="Shan Q."/>
        </authorList>
    </citation>
    <scope>NUCLEOTIDE SEQUENCE [LARGE SCALE GENOMIC DNA]</scope>
    <source>
        <strain evidence="7 8">NEAU-G5</strain>
    </source>
</reference>
<evidence type="ECO:0000256" key="5">
    <source>
        <dbReference type="ARBA" id="ARBA00023163"/>
    </source>
</evidence>
<dbReference type="InterPro" id="IPR036390">
    <property type="entry name" value="WH_DNA-bd_sf"/>
</dbReference>
<evidence type="ECO:0000256" key="4">
    <source>
        <dbReference type="ARBA" id="ARBA00023159"/>
    </source>
</evidence>
<dbReference type="Pfam" id="PF00126">
    <property type="entry name" value="HTH_1"/>
    <property type="match status" value="1"/>
</dbReference>
<name>A0ABS6APZ6_9NOCA</name>
<keyword evidence="5" id="KW-0804">Transcription</keyword>
<accession>A0ABS6APZ6</accession>
<evidence type="ECO:0000313" key="8">
    <source>
        <dbReference type="Proteomes" id="UP000733379"/>
    </source>
</evidence>
<dbReference type="RefSeq" id="WP_215914993.1">
    <property type="nucleotide sequence ID" value="NZ_JAHKNI010000001.1"/>
</dbReference>